<dbReference type="PANTHER" id="PTHR18841">
    <property type="entry name" value="VITELLINE MEMBRANE OUTER LAYER PROTEIN I-RELATED"/>
    <property type="match status" value="1"/>
</dbReference>
<gene>
    <name evidence="1" type="ORF">MCOR_19326</name>
</gene>
<reference evidence="1 2" key="1">
    <citation type="submission" date="2020-06" db="EMBL/GenBank/DDBJ databases">
        <authorList>
            <person name="Li R."/>
            <person name="Bekaert M."/>
        </authorList>
    </citation>
    <scope>NUCLEOTIDE SEQUENCE [LARGE SCALE GENOMIC DNA]</scope>
    <source>
        <strain evidence="2">wild</strain>
    </source>
</reference>
<dbReference type="AlphaFoldDB" id="A0A6J8BIU0"/>
<dbReference type="Gene3D" id="2.100.10.20">
    <property type="entry name" value="Vitelline membrane outer layer protein I (VOMI)"/>
    <property type="match status" value="1"/>
</dbReference>
<keyword evidence="2" id="KW-1185">Reference proteome</keyword>
<evidence type="ECO:0000313" key="1">
    <source>
        <dbReference type="EMBL" id="CAC5383593.1"/>
    </source>
</evidence>
<dbReference type="PANTHER" id="PTHR18841:SF0">
    <property type="entry name" value="VITELLINE MEMBRANE OUTER LAYER 1 HOMOLOG A-RELATED"/>
    <property type="match status" value="1"/>
</dbReference>
<protein>
    <submittedName>
        <fullName evidence="1">Vitelline membrane outer layer protein 1,Vitelline membrane outer layer protein 1 homolog</fullName>
    </submittedName>
</protein>
<dbReference type="Pfam" id="PF03762">
    <property type="entry name" value="VOMI"/>
    <property type="match status" value="1"/>
</dbReference>
<dbReference type="Proteomes" id="UP000507470">
    <property type="component" value="Unassembled WGS sequence"/>
</dbReference>
<dbReference type="GO" id="GO:0005615">
    <property type="term" value="C:extracellular space"/>
    <property type="evidence" value="ECO:0007669"/>
    <property type="project" value="TreeGrafter"/>
</dbReference>
<name>A0A6J8BIU0_MYTCO</name>
<proteinExistence type="predicted"/>
<accession>A0A6J8BIU0</accession>
<dbReference type="InterPro" id="IPR036706">
    <property type="entry name" value="VOMI_sf"/>
</dbReference>
<dbReference type="SUPFAM" id="SSF51092">
    <property type="entry name" value="Vitelline membrane outer protein-I (VMO-I)"/>
    <property type="match status" value="1"/>
</dbReference>
<evidence type="ECO:0000313" key="2">
    <source>
        <dbReference type="Proteomes" id="UP000507470"/>
    </source>
</evidence>
<dbReference type="EMBL" id="CACVKT020003420">
    <property type="protein sequence ID" value="CAC5383593.1"/>
    <property type="molecule type" value="Genomic_DNA"/>
</dbReference>
<dbReference type="OrthoDB" id="6041498at2759"/>
<organism evidence="1 2">
    <name type="scientific">Mytilus coruscus</name>
    <name type="common">Sea mussel</name>
    <dbReference type="NCBI Taxonomy" id="42192"/>
    <lineage>
        <taxon>Eukaryota</taxon>
        <taxon>Metazoa</taxon>
        <taxon>Spiralia</taxon>
        <taxon>Lophotrochozoa</taxon>
        <taxon>Mollusca</taxon>
        <taxon>Bivalvia</taxon>
        <taxon>Autobranchia</taxon>
        <taxon>Pteriomorphia</taxon>
        <taxon>Mytilida</taxon>
        <taxon>Mytiloidea</taxon>
        <taxon>Mytilidae</taxon>
        <taxon>Mytilinae</taxon>
        <taxon>Mytilus</taxon>
    </lineage>
</organism>
<dbReference type="InterPro" id="IPR005515">
    <property type="entry name" value="VOMI"/>
</dbReference>
<sequence>MLFVCRISYFWNSQLSFPYGIVFDDIKGQKMCKAEPNWEMLCFISICLIVSVLSTHKKTAPDFRPTIKTAQRTVTRVLSVRNGGRRGTWSRPEFCARRYHASGFSLKIQPKQGSGDDTALNAIRLKCRRGTRAPNTGGSIMAKEGPWGRWTSALNCQSGKRLVRFRLQVQPKQGTGDDTMATYVRFKCRQINGGTHSDLGKSGSRGKFGAWSKTCPQRSAICGMTVRMAPRQGVGDDTALNDVRFYCCK</sequence>